<feature type="domain" description="EamA" evidence="7">
    <location>
        <begin position="159"/>
        <end position="294"/>
    </location>
</feature>
<feature type="transmembrane region" description="Helical" evidence="6">
    <location>
        <begin position="129"/>
        <end position="151"/>
    </location>
</feature>
<feature type="transmembrane region" description="Helical" evidence="6">
    <location>
        <begin position="250"/>
        <end position="271"/>
    </location>
</feature>
<sequence length="309" mass="33578">MTQRKSLDLLAFTAMIIFCLIMGAQQTAMKDIAFDLSPTLQVAIRSSLAACMIWCIMFAKNESFNWRPGALKFALLAGSFMGVEFLLLGKALLYTSAAHSVVFLYSAPIFTALLLHFKVKEERLQLVQWLGILSAFVGLALAFLGGSSLTASASGDVWVGDALAIAAALVWSLSTVTIRGSVLAHISVKQTLFFQLLACSVVLFVYAILMEPLVVHVHSSLIWNMVFQTVVVSFAAFLIWFWLLNHYVAAQISGLSFITPMFGVMFGVVLLGEPLEMNFLVGAALVLCGLVCINRKVTKLSEATSTANC</sequence>
<evidence type="ECO:0000313" key="8">
    <source>
        <dbReference type="EMBL" id="MBJ7550817.1"/>
    </source>
</evidence>
<dbReference type="InterPro" id="IPR000620">
    <property type="entry name" value="EamA_dom"/>
</dbReference>
<evidence type="ECO:0000256" key="2">
    <source>
        <dbReference type="ARBA" id="ARBA00007362"/>
    </source>
</evidence>
<evidence type="ECO:0000259" key="7">
    <source>
        <dbReference type="Pfam" id="PF00892"/>
    </source>
</evidence>
<protein>
    <submittedName>
        <fullName evidence="8">DMT family transporter</fullName>
    </submittedName>
</protein>
<proteinExistence type="inferred from homology"/>
<accession>A0ABS0ZAY9</accession>
<dbReference type="PANTHER" id="PTHR32322">
    <property type="entry name" value="INNER MEMBRANE TRANSPORTER"/>
    <property type="match status" value="1"/>
</dbReference>
<dbReference type="EMBL" id="JAEMUH010000007">
    <property type="protein sequence ID" value="MBJ7550817.1"/>
    <property type="molecule type" value="Genomic_DNA"/>
</dbReference>
<feature type="domain" description="EamA" evidence="7">
    <location>
        <begin position="13"/>
        <end position="143"/>
    </location>
</feature>
<gene>
    <name evidence="8" type="ORF">JHD44_09000</name>
</gene>
<dbReference type="InterPro" id="IPR050638">
    <property type="entry name" value="AA-Vitamin_Transporters"/>
</dbReference>
<dbReference type="InterPro" id="IPR037185">
    <property type="entry name" value="EmrE-like"/>
</dbReference>
<evidence type="ECO:0000256" key="6">
    <source>
        <dbReference type="SAM" id="Phobius"/>
    </source>
</evidence>
<feature type="transmembrane region" description="Helical" evidence="6">
    <location>
        <begin position="190"/>
        <end position="209"/>
    </location>
</feature>
<dbReference type="Pfam" id="PF00892">
    <property type="entry name" value="EamA"/>
    <property type="match status" value="2"/>
</dbReference>
<evidence type="ECO:0000256" key="1">
    <source>
        <dbReference type="ARBA" id="ARBA00004141"/>
    </source>
</evidence>
<feature type="transmembrane region" description="Helical" evidence="6">
    <location>
        <begin position="40"/>
        <end position="59"/>
    </location>
</feature>
<comment type="subcellular location">
    <subcellularLocation>
        <location evidence="1">Membrane</location>
        <topology evidence="1">Multi-pass membrane protein</topology>
    </subcellularLocation>
</comment>
<keyword evidence="5 6" id="KW-0472">Membrane</keyword>
<organism evidence="8 9">
    <name type="scientific">Marinomonas ostreistagni</name>
    <dbReference type="NCBI Taxonomy" id="359209"/>
    <lineage>
        <taxon>Bacteria</taxon>
        <taxon>Pseudomonadati</taxon>
        <taxon>Pseudomonadota</taxon>
        <taxon>Gammaproteobacteria</taxon>
        <taxon>Oceanospirillales</taxon>
        <taxon>Oceanospirillaceae</taxon>
        <taxon>Marinomonas</taxon>
    </lineage>
</organism>
<feature type="transmembrane region" description="Helical" evidence="6">
    <location>
        <begin position="157"/>
        <end position="178"/>
    </location>
</feature>
<dbReference type="PANTHER" id="PTHR32322:SF2">
    <property type="entry name" value="EAMA DOMAIN-CONTAINING PROTEIN"/>
    <property type="match status" value="1"/>
</dbReference>
<evidence type="ECO:0000256" key="3">
    <source>
        <dbReference type="ARBA" id="ARBA00022692"/>
    </source>
</evidence>
<feature type="transmembrane region" description="Helical" evidence="6">
    <location>
        <begin position="71"/>
        <end position="91"/>
    </location>
</feature>
<comment type="similarity">
    <text evidence="2">Belongs to the EamA transporter family.</text>
</comment>
<comment type="caution">
    <text evidence="8">The sequence shown here is derived from an EMBL/GenBank/DDBJ whole genome shotgun (WGS) entry which is preliminary data.</text>
</comment>
<keyword evidence="4 6" id="KW-1133">Transmembrane helix</keyword>
<keyword evidence="3 6" id="KW-0812">Transmembrane</keyword>
<reference evidence="8 9" key="1">
    <citation type="submission" date="2020-12" db="EMBL/GenBank/DDBJ databases">
        <title>Comparative genome analysis of fungal antagonists Marinomonas ostreistagni 398 and M. spartinae 468.</title>
        <authorList>
            <person name="Fields J.L."/>
            <person name="Mavrodi O.V."/>
            <person name="Biber P.D."/>
            <person name="Indest K.J."/>
            <person name="Mavrodi D.V."/>
        </authorList>
    </citation>
    <scope>NUCLEOTIDE SEQUENCE [LARGE SCALE GENOMIC DNA]</scope>
    <source>
        <strain evidence="8 9">USM7</strain>
    </source>
</reference>
<dbReference type="SUPFAM" id="SSF103481">
    <property type="entry name" value="Multidrug resistance efflux transporter EmrE"/>
    <property type="match status" value="2"/>
</dbReference>
<name>A0ABS0ZAY9_9GAMM</name>
<dbReference type="Proteomes" id="UP000598488">
    <property type="component" value="Unassembled WGS sequence"/>
</dbReference>
<evidence type="ECO:0000256" key="5">
    <source>
        <dbReference type="ARBA" id="ARBA00023136"/>
    </source>
</evidence>
<evidence type="ECO:0000313" key="9">
    <source>
        <dbReference type="Proteomes" id="UP000598488"/>
    </source>
</evidence>
<feature type="transmembrane region" description="Helical" evidence="6">
    <location>
        <begin position="7"/>
        <end position="28"/>
    </location>
</feature>
<keyword evidence="9" id="KW-1185">Reference proteome</keyword>
<feature type="transmembrane region" description="Helical" evidence="6">
    <location>
        <begin position="277"/>
        <end position="293"/>
    </location>
</feature>
<feature type="transmembrane region" description="Helical" evidence="6">
    <location>
        <begin position="221"/>
        <end position="243"/>
    </location>
</feature>
<feature type="transmembrane region" description="Helical" evidence="6">
    <location>
        <begin position="97"/>
        <end position="117"/>
    </location>
</feature>
<evidence type="ECO:0000256" key="4">
    <source>
        <dbReference type="ARBA" id="ARBA00022989"/>
    </source>
</evidence>